<reference evidence="6" key="1">
    <citation type="submission" date="2013-05" db="EMBL/GenBank/DDBJ databases">
        <authorList>
            <person name="Yim A.K.Y."/>
            <person name="Chan T.F."/>
            <person name="Ji K.M."/>
            <person name="Liu X.Y."/>
            <person name="Zhou J.W."/>
            <person name="Li R.Q."/>
            <person name="Yang K.Y."/>
            <person name="Li J."/>
            <person name="Li M."/>
            <person name="Law P.T.W."/>
            <person name="Wu Y.L."/>
            <person name="Cai Z.L."/>
            <person name="Qin H."/>
            <person name="Bao Y."/>
            <person name="Leung R.K.K."/>
            <person name="Ng P.K.S."/>
            <person name="Zou J."/>
            <person name="Zhong X.J."/>
            <person name="Ran P.X."/>
            <person name="Zhong N.S."/>
            <person name="Liu Z.G."/>
            <person name="Tsui S.K.W."/>
        </authorList>
    </citation>
    <scope>NUCLEOTIDE SEQUENCE</scope>
    <source>
        <strain evidence="6">Derf</strain>
        <tissue evidence="6">Whole organism</tissue>
    </source>
</reference>
<evidence type="ECO:0000259" key="5">
    <source>
        <dbReference type="Pfam" id="PF02872"/>
    </source>
</evidence>
<dbReference type="Gene3D" id="3.90.780.10">
    <property type="entry name" value="5'-Nucleotidase, C-terminal domain"/>
    <property type="match status" value="1"/>
</dbReference>
<evidence type="ECO:0000313" key="6">
    <source>
        <dbReference type="EMBL" id="KAH9529656.1"/>
    </source>
</evidence>
<dbReference type="Pfam" id="PF00149">
    <property type="entry name" value="Metallophos"/>
    <property type="match status" value="1"/>
</dbReference>
<dbReference type="SUPFAM" id="SSF55816">
    <property type="entry name" value="5'-nucleotidase (syn. UDP-sugar hydrolase), C-terminal domain"/>
    <property type="match status" value="1"/>
</dbReference>
<comment type="caution">
    <text evidence="6">The sequence shown here is derived from an EMBL/GenBank/DDBJ whole genome shotgun (WGS) entry which is preliminary data.</text>
</comment>
<evidence type="ECO:0000256" key="2">
    <source>
        <dbReference type="ARBA" id="ARBA00022729"/>
    </source>
</evidence>
<evidence type="ECO:0000256" key="1">
    <source>
        <dbReference type="ARBA" id="ARBA00006654"/>
    </source>
</evidence>
<feature type="domain" description="5'-Nucleotidase C-terminal" evidence="5">
    <location>
        <begin position="332"/>
        <end position="479"/>
    </location>
</feature>
<dbReference type="InterPro" id="IPR008334">
    <property type="entry name" value="5'-Nucleotdase_C"/>
</dbReference>
<feature type="domain" description="Calcineurin-like phosphoesterase" evidence="4">
    <location>
        <begin position="23"/>
        <end position="248"/>
    </location>
</feature>
<dbReference type="GO" id="GO:0009166">
    <property type="term" value="P:nucleotide catabolic process"/>
    <property type="evidence" value="ECO:0007669"/>
    <property type="project" value="InterPro"/>
</dbReference>
<keyword evidence="2" id="KW-0732">Signal</keyword>
<dbReference type="GO" id="GO:0000166">
    <property type="term" value="F:nucleotide binding"/>
    <property type="evidence" value="ECO:0007669"/>
    <property type="project" value="UniProtKB-KW"/>
</dbReference>
<dbReference type="SUPFAM" id="SSF56300">
    <property type="entry name" value="Metallo-dependent phosphatases"/>
    <property type="match status" value="1"/>
</dbReference>
<evidence type="ECO:0008006" key="8">
    <source>
        <dbReference type="Google" id="ProtNLM"/>
    </source>
</evidence>
<evidence type="ECO:0000256" key="3">
    <source>
        <dbReference type="RuleBase" id="RU362119"/>
    </source>
</evidence>
<dbReference type="Gene3D" id="3.60.21.10">
    <property type="match status" value="1"/>
</dbReference>
<comment type="similarity">
    <text evidence="1 3">Belongs to the 5'-nucleotidase family.</text>
</comment>
<keyword evidence="3" id="KW-0378">Hydrolase</keyword>
<dbReference type="EMBL" id="ASGP02000001">
    <property type="protein sequence ID" value="KAH9529656.1"/>
    <property type="molecule type" value="Genomic_DNA"/>
</dbReference>
<organism evidence="6 7">
    <name type="scientific">Dermatophagoides farinae</name>
    <name type="common">American house dust mite</name>
    <dbReference type="NCBI Taxonomy" id="6954"/>
    <lineage>
        <taxon>Eukaryota</taxon>
        <taxon>Metazoa</taxon>
        <taxon>Ecdysozoa</taxon>
        <taxon>Arthropoda</taxon>
        <taxon>Chelicerata</taxon>
        <taxon>Arachnida</taxon>
        <taxon>Acari</taxon>
        <taxon>Acariformes</taxon>
        <taxon>Sarcoptiformes</taxon>
        <taxon>Astigmata</taxon>
        <taxon>Psoroptidia</taxon>
        <taxon>Analgoidea</taxon>
        <taxon>Pyroglyphidae</taxon>
        <taxon>Dermatophagoidinae</taxon>
        <taxon>Dermatophagoides</taxon>
    </lineage>
</organism>
<dbReference type="AlphaFoldDB" id="A0A922IFK7"/>
<name>A0A922IFK7_DERFA</name>
<dbReference type="PANTHER" id="PTHR11575:SF48">
    <property type="entry name" value="5'-NUCLEOTIDASE"/>
    <property type="match status" value="1"/>
</dbReference>
<evidence type="ECO:0000313" key="7">
    <source>
        <dbReference type="Proteomes" id="UP000790347"/>
    </source>
</evidence>
<dbReference type="InterPro" id="IPR004843">
    <property type="entry name" value="Calcineurin-like_PHP"/>
</dbReference>
<gene>
    <name evidence="6" type="ORF">DERF_003528</name>
</gene>
<dbReference type="PANTHER" id="PTHR11575">
    <property type="entry name" value="5'-NUCLEOTIDASE-RELATED"/>
    <property type="match status" value="1"/>
</dbReference>
<keyword evidence="3" id="KW-0547">Nucleotide-binding</keyword>
<evidence type="ECO:0000259" key="4">
    <source>
        <dbReference type="Pfam" id="PF00149"/>
    </source>
</evidence>
<dbReference type="InterPro" id="IPR041821">
    <property type="entry name" value="CG11883_N"/>
</dbReference>
<reference evidence="6" key="2">
    <citation type="journal article" date="2022" name="Res Sq">
        <title>Comparative Genomics Reveals Insights into the Divergent Evolution of Astigmatic Mites and Household Pest Adaptations.</title>
        <authorList>
            <person name="Xiong Q."/>
            <person name="Wan A.T.-Y."/>
            <person name="Liu X.-Y."/>
            <person name="Fung C.S.-H."/>
            <person name="Xiao X."/>
            <person name="Malainual N."/>
            <person name="Hou J."/>
            <person name="Wang L."/>
            <person name="Wang M."/>
            <person name="Yang K."/>
            <person name="Cui Y."/>
            <person name="Leung E."/>
            <person name="Nong W."/>
            <person name="Shin S.-K."/>
            <person name="Au S."/>
            <person name="Jeong K.Y."/>
            <person name="Chew F.T."/>
            <person name="Hui J."/>
            <person name="Leung T.F."/>
            <person name="Tungtrongchitr A."/>
            <person name="Zhong N."/>
            <person name="Liu Z."/>
            <person name="Tsui S."/>
        </authorList>
    </citation>
    <scope>NUCLEOTIDE SEQUENCE</scope>
    <source>
        <strain evidence="6">Derf</strain>
        <tissue evidence="6">Whole organism</tissue>
    </source>
</reference>
<dbReference type="InterPro" id="IPR029052">
    <property type="entry name" value="Metallo-depent_PP-like"/>
</dbReference>
<accession>A0A922IFK7</accession>
<proteinExistence type="inferred from homology"/>
<dbReference type="Pfam" id="PF02872">
    <property type="entry name" value="5_nucleotid_C"/>
    <property type="match status" value="1"/>
</dbReference>
<dbReference type="InterPro" id="IPR036907">
    <property type="entry name" value="5'-Nucleotdase_C_sf"/>
</dbReference>
<keyword evidence="7" id="KW-1185">Reference proteome</keyword>
<sequence>MNANVITQNGPDSGDIQYESLCILHFNDCYNVEPCDKEPVGGAARFVNALHQFDHLDPLILFSGDIIAPSIMSSFTKGEQMLPVLERCNVHCALFGNHEFGSDFFSYSFRNEFTNNNAMNLIDFGLDCLLAFVARTNFPWLMSNVIDKNTGLPLGGGKITHIIEKGDLKIGLIGLIEEEWLSTLVLDEDDIKYTDFVPEGRRLAKTLKEENGVHFVIALTHMRTHNDIRLAEQVEEVDLILGGHDHVYEIRKVNGKLVIKSGTDFRQFSKLTLVYDHGNHKIRDIQVDEINITSDIGEDPYLITELNKFKTVLEEKMENTVAILDCDLDGRFSSVRTKETNLGNLITDVMLYAVPDADFALLNSGTLRSDRIHPKGALKMRDLVNILPYMESLLVINIDGRQTYRALENGVSQFPKFEGRFPQVSGISFKFDPSKPSGSRVDINSIMIQGEPLVEDKIYKMVTKEFIVQGKDGYEVLKECSIYKNTEQCLTLLQAVNEYLETYKLIQALNDNSIISNGKKNSIRRNSLKIILPQAAANLKNSNDYVCHLNPQMENRIII</sequence>
<dbReference type="CDD" id="cd07406">
    <property type="entry name" value="MPP_CG11883_N"/>
    <property type="match status" value="1"/>
</dbReference>
<dbReference type="GO" id="GO:0016787">
    <property type="term" value="F:hydrolase activity"/>
    <property type="evidence" value="ECO:0007669"/>
    <property type="project" value="UniProtKB-KW"/>
</dbReference>
<dbReference type="InterPro" id="IPR006179">
    <property type="entry name" value="5_nucleotidase/apyrase"/>
</dbReference>
<protein>
    <recommendedName>
        <fullName evidence="8">Trifunctional nucleotide phosphoesterase protein YfkN</fullName>
    </recommendedName>
</protein>
<dbReference type="Proteomes" id="UP000790347">
    <property type="component" value="Unassembled WGS sequence"/>
</dbReference>
<dbReference type="PRINTS" id="PR01607">
    <property type="entry name" value="APYRASEFAMLY"/>
</dbReference>